<dbReference type="Gene3D" id="2.120.10.80">
    <property type="entry name" value="Kelch-type beta propeller"/>
    <property type="match status" value="1"/>
</dbReference>
<feature type="region of interest" description="Disordered" evidence="1">
    <location>
        <begin position="644"/>
        <end position="681"/>
    </location>
</feature>
<evidence type="ECO:0008006" key="6">
    <source>
        <dbReference type="Google" id="ProtNLM"/>
    </source>
</evidence>
<dbReference type="InParanoid" id="B8LU05"/>
<dbReference type="AlphaFoldDB" id="B8LU05"/>
<name>B8LU05_TALSN</name>
<feature type="region of interest" description="Disordered" evidence="1">
    <location>
        <begin position="861"/>
        <end position="941"/>
    </location>
</feature>
<dbReference type="Proteomes" id="UP000001745">
    <property type="component" value="Unassembled WGS sequence"/>
</dbReference>
<evidence type="ECO:0000256" key="3">
    <source>
        <dbReference type="SAM" id="SignalP"/>
    </source>
</evidence>
<feature type="transmembrane region" description="Helical" evidence="2">
    <location>
        <begin position="447"/>
        <end position="468"/>
    </location>
</feature>
<dbReference type="GeneID" id="8102314"/>
<dbReference type="eggNOG" id="ENOG502SE7D">
    <property type="taxonomic scope" value="Eukaryota"/>
</dbReference>
<dbReference type="RefSeq" id="XP_002341222.1">
    <property type="nucleotide sequence ID" value="XM_002341181.1"/>
</dbReference>
<dbReference type="InterPro" id="IPR015915">
    <property type="entry name" value="Kelch-typ_b-propeller"/>
</dbReference>
<dbReference type="OMA" id="FGGMCPF"/>
<dbReference type="SUPFAM" id="SSF117281">
    <property type="entry name" value="Kelch motif"/>
    <property type="match status" value="1"/>
</dbReference>
<feature type="compositionally biased region" description="Basic and acidic residues" evidence="1">
    <location>
        <begin position="659"/>
        <end position="673"/>
    </location>
</feature>
<feature type="compositionally biased region" description="Basic and acidic residues" evidence="1">
    <location>
        <begin position="712"/>
        <end position="727"/>
    </location>
</feature>
<protein>
    <recommendedName>
        <fullName evidence="6">Galactose oxidase</fullName>
    </recommendedName>
</protein>
<dbReference type="PhylomeDB" id="B8LU05"/>
<gene>
    <name evidence="4" type="ORF">TSTA_072280</name>
</gene>
<keyword evidence="5" id="KW-1185">Reference proteome</keyword>
<sequence length="995" mass="107381">MPPGSFLSYALFLSTMWPVMMAQGTIPYFPTHVFAPAQGSNDSDLVYVLQPTSDQKAVQLLSLNLTTINSASPQYTVLYDDVYFASDSEAYVPMLNSNGSITVFTGNCHASQYAVPRLWSFQPAHNSSTGNGTWSSVEVNGASTNLTGPGYLAGGFAFNSSNDTSPEYYTFGGMCPFSSENQPDWTSNANYSNIMTALTVPNTSSNFNYIVQQTESSNSPIAEAGYTVTPLQKTSSTTSGGRIVQQESFLFIGGHTETAFLNMSTLALFSLPQASWSYISIGANLGSGRTDLVFRDTAQIEPRSGHSAVMSSDGSKIIVFGGWVGDTSTPADPQLAILEVSEDYGGSGEWTWSTPVPTGSGPGSGSGMFGHATTMLPGDVMMILGGYIIPASSTSKRSSSAGLESSSQIYLYNLTSNSWMPSYTAPVPSNTDKSSHGGALSSSGEKAGLGIGVSVAVLALICLGYIYWSRKRWSHRRRRDQELRKLALGAERSNIWGEPGVESSYRSPSDSALRNSILENVYFSGPSHQYSAVPAPDGNTTEAERNGLLHDVPSPSRGLRRSLSGRPQRVQSAGRYEDSRTGYGAGTIHPIDEREEFETPPEEVFDRRPESGSSESANNRMSDPFIDPPSPTRAYLVAFHENSLRPQEADGASVHSRKSSPDKTERTHSDLSESSRSGISELSIQRSNFGSQRRSIHLFQPPIPTLEPSNSNHDDSGSGRSSPEKPSLHTGRSANESTGMRWPFERSGTVDSLSTSASHHRRSPLEGDTLLGSAPEWSTPPESPSRLSDRENRSNNSNNNNSLTWMGSIRKTLSNARKVVLSGYGNSSLAEEHQASPAMFEITSPVDFDDDDNLSLQISRRASSASVVAHHQRRQQGPRDWAVEGSSRHSGISQSTSSPRRTHHTTDADDNDHENGHLTVPPGPDDDHHSGGGGGSSIHTDEDDWDVELAAEGRLVQITYTIPKERLRVVNAGAGDRVIGDDVSDVVSRTSEEER</sequence>
<reference evidence="5" key="1">
    <citation type="journal article" date="2015" name="Genome Announc.">
        <title>Genome sequence of the AIDS-associated pathogen Penicillium marneffei (ATCC18224) and its near taxonomic relative Talaromyces stipitatus (ATCC10500).</title>
        <authorList>
            <person name="Nierman W.C."/>
            <person name="Fedorova-Abrams N.D."/>
            <person name="Andrianopoulos A."/>
        </authorList>
    </citation>
    <scope>NUCLEOTIDE SEQUENCE [LARGE SCALE GENOMIC DNA]</scope>
    <source>
        <strain evidence="5">ATCC 10500 / CBS 375.48 / QM 6759 / NRRL 1006</strain>
    </source>
</reference>
<feature type="compositionally biased region" description="Polar residues" evidence="1">
    <location>
        <begin position="611"/>
        <end position="621"/>
    </location>
</feature>
<dbReference type="VEuPathDB" id="FungiDB:TSTA_072280"/>
<organism evidence="4 5">
    <name type="scientific">Talaromyces stipitatus (strain ATCC 10500 / CBS 375.48 / QM 6759 / NRRL 1006)</name>
    <name type="common">Penicillium stipitatum</name>
    <dbReference type="NCBI Taxonomy" id="441959"/>
    <lineage>
        <taxon>Eukaryota</taxon>
        <taxon>Fungi</taxon>
        <taxon>Dikarya</taxon>
        <taxon>Ascomycota</taxon>
        <taxon>Pezizomycotina</taxon>
        <taxon>Eurotiomycetes</taxon>
        <taxon>Eurotiomycetidae</taxon>
        <taxon>Eurotiales</taxon>
        <taxon>Trichocomaceae</taxon>
        <taxon>Talaromyces</taxon>
        <taxon>Talaromyces sect. Talaromyces</taxon>
    </lineage>
</organism>
<dbReference type="EMBL" id="EQ962652">
    <property type="protein sequence ID" value="EED23835.1"/>
    <property type="molecule type" value="Genomic_DNA"/>
</dbReference>
<evidence type="ECO:0000256" key="1">
    <source>
        <dbReference type="SAM" id="MobiDB-lite"/>
    </source>
</evidence>
<feature type="compositionally biased region" description="Low complexity" evidence="1">
    <location>
        <begin position="553"/>
        <end position="567"/>
    </location>
</feature>
<keyword evidence="2" id="KW-0472">Membrane</keyword>
<evidence type="ECO:0000313" key="5">
    <source>
        <dbReference type="Proteomes" id="UP000001745"/>
    </source>
</evidence>
<feature type="chain" id="PRO_5002877384" description="Galactose oxidase" evidence="3">
    <location>
        <begin position="23"/>
        <end position="995"/>
    </location>
</feature>
<dbReference type="HOGENOM" id="CLU_002057_0_0_1"/>
<evidence type="ECO:0000313" key="4">
    <source>
        <dbReference type="EMBL" id="EED23835.1"/>
    </source>
</evidence>
<proteinExistence type="predicted"/>
<feature type="region of interest" description="Disordered" evidence="1">
    <location>
        <begin position="701"/>
        <end position="804"/>
    </location>
</feature>
<keyword evidence="3" id="KW-0732">Signal</keyword>
<feature type="region of interest" description="Disordered" evidence="1">
    <location>
        <begin position="529"/>
        <end position="632"/>
    </location>
</feature>
<keyword evidence="2" id="KW-1133">Transmembrane helix</keyword>
<dbReference type="OrthoDB" id="205993at2759"/>
<accession>B8LU05</accession>
<keyword evidence="2" id="KW-0812">Transmembrane</keyword>
<evidence type="ECO:0000256" key="2">
    <source>
        <dbReference type="SAM" id="Phobius"/>
    </source>
</evidence>
<feature type="signal peptide" evidence="3">
    <location>
        <begin position="1"/>
        <end position="22"/>
    </location>
</feature>
<dbReference type="STRING" id="441959.B8LU05"/>
<feature type="compositionally biased region" description="Acidic residues" evidence="1">
    <location>
        <begin position="593"/>
        <end position="603"/>
    </location>
</feature>